<evidence type="ECO:0000313" key="6">
    <source>
        <dbReference type="Proteomes" id="UP001056201"/>
    </source>
</evidence>
<keyword evidence="3" id="KW-0804">Transcription</keyword>
<dbReference type="InterPro" id="IPR000485">
    <property type="entry name" value="AsnC-type_HTH_dom"/>
</dbReference>
<dbReference type="InterPro" id="IPR011991">
    <property type="entry name" value="ArsR-like_HTH"/>
</dbReference>
<dbReference type="RefSeq" id="WP_250197939.1">
    <property type="nucleotide sequence ID" value="NZ_CP097636.1"/>
</dbReference>
<protein>
    <submittedName>
        <fullName evidence="5">Lrp/AsnC family transcriptional regulator</fullName>
    </submittedName>
</protein>
<gene>
    <name evidence="5" type="ORF">MW290_29670</name>
</gene>
<dbReference type="InterPro" id="IPR019887">
    <property type="entry name" value="Tscrpt_reg_AsnC/Lrp_C"/>
</dbReference>
<feature type="domain" description="HTH asnC-type" evidence="4">
    <location>
        <begin position="7"/>
        <end position="86"/>
    </location>
</feature>
<dbReference type="Gene3D" id="1.10.10.10">
    <property type="entry name" value="Winged helix-like DNA-binding domain superfamily/Winged helix DNA-binding domain"/>
    <property type="match status" value="1"/>
</dbReference>
<dbReference type="PROSITE" id="PS50956">
    <property type="entry name" value="HTH_ASNC_2"/>
    <property type="match status" value="1"/>
</dbReference>
<dbReference type="InterPro" id="IPR011008">
    <property type="entry name" value="Dimeric_a/b-barrel"/>
</dbReference>
<reference evidence="5" key="1">
    <citation type="submission" date="2022-05" db="EMBL/GenBank/DDBJ databases">
        <title>An RpoN-dependent PEP-CTERM gene is involved in floc formation of an Aquincola tertiaricarbonis strain.</title>
        <authorList>
            <person name="Qiu D."/>
            <person name="Xia M."/>
        </authorList>
    </citation>
    <scope>NUCLEOTIDE SEQUENCE</scope>
    <source>
        <strain evidence="5">RN12</strain>
    </source>
</reference>
<organism evidence="5 6">
    <name type="scientific">Aquincola tertiaricarbonis</name>
    <dbReference type="NCBI Taxonomy" id="391953"/>
    <lineage>
        <taxon>Bacteria</taxon>
        <taxon>Pseudomonadati</taxon>
        <taxon>Pseudomonadota</taxon>
        <taxon>Betaproteobacteria</taxon>
        <taxon>Burkholderiales</taxon>
        <taxon>Sphaerotilaceae</taxon>
        <taxon>Aquincola</taxon>
    </lineage>
</organism>
<dbReference type="InterPro" id="IPR036390">
    <property type="entry name" value="WH_DNA-bd_sf"/>
</dbReference>
<dbReference type="CDD" id="cd00090">
    <property type="entry name" value="HTH_ARSR"/>
    <property type="match status" value="1"/>
</dbReference>
<dbReference type="Pfam" id="PF13412">
    <property type="entry name" value="HTH_24"/>
    <property type="match status" value="1"/>
</dbReference>
<name>A0ABY4SC96_AQUTE</name>
<dbReference type="Proteomes" id="UP001056201">
    <property type="component" value="Chromosome 2"/>
</dbReference>
<evidence type="ECO:0000256" key="2">
    <source>
        <dbReference type="ARBA" id="ARBA00023125"/>
    </source>
</evidence>
<dbReference type="PANTHER" id="PTHR30154">
    <property type="entry name" value="LEUCINE-RESPONSIVE REGULATORY PROTEIN"/>
    <property type="match status" value="1"/>
</dbReference>
<dbReference type="Gene3D" id="3.30.70.920">
    <property type="match status" value="1"/>
</dbReference>
<dbReference type="InterPro" id="IPR036388">
    <property type="entry name" value="WH-like_DNA-bd_sf"/>
</dbReference>
<dbReference type="InterPro" id="IPR019888">
    <property type="entry name" value="Tscrpt_reg_AsnC-like"/>
</dbReference>
<dbReference type="SMART" id="SM00344">
    <property type="entry name" value="HTH_ASNC"/>
    <property type="match status" value="1"/>
</dbReference>
<dbReference type="EMBL" id="CP097636">
    <property type="protein sequence ID" value="URI09716.1"/>
    <property type="molecule type" value="Genomic_DNA"/>
</dbReference>
<dbReference type="SUPFAM" id="SSF54909">
    <property type="entry name" value="Dimeric alpha+beta barrel"/>
    <property type="match status" value="1"/>
</dbReference>
<accession>A0ABY4SC96</accession>
<dbReference type="PRINTS" id="PR00033">
    <property type="entry name" value="HTHASNC"/>
</dbReference>
<dbReference type="SUPFAM" id="SSF46785">
    <property type="entry name" value="Winged helix' DNA-binding domain"/>
    <property type="match status" value="1"/>
</dbReference>
<evidence type="ECO:0000313" key="5">
    <source>
        <dbReference type="EMBL" id="URI09716.1"/>
    </source>
</evidence>
<dbReference type="Pfam" id="PF01037">
    <property type="entry name" value="AsnC_trans_reg"/>
    <property type="match status" value="1"/>
</dbReference>
<evidence type="ECO:0000259" key="4">
    <source>
        <dbReference type="PROSITE" id="PS50956"/>
    </source>
</evidence>
<sequence>MPNLPLLDDTDRALLALLRENARLPAADLARRLGIARTTVQSRLQRLERAGAIAGYTVVVPDEAEAALVRAHVMVIAGPKQGAGITAALKRIPEVRTLLSVSGPYDLIAVVAAASIGELDALIDRIGALEGVERTTSAIVLSTRIQR</sequence>
<keyword evidence="6" id="KW-1185">Reference proteome</keyword>
<evidence type="ECO:0000256" key="3">
    <source>
        <dbReference type="ARBA" id="ARBA00023163"/>
    </source>
</evidence>
<keyword evidence="1" id="KW-0805">Transcription regulation</keyword>
<evidence type="ECO:0000256" key="1">
    <source>
        <dbReference type="ARBA" id="ARBA00023015"/>
    </source>
</evidence>
<dbReference type="PANTHER" id="PTHR30154:SF53">
    <property type="entry name" value="HTH-TYPE TRANSCRIPTIONAL REGULATOR LRPC"/>
    <property type="match status" value="1"/>
</dbReference>
<proteinExistence type="predicted"/>
<keyword evidence="2" id="KW-0238">DNA-binding</keyword>